<dbReference type="Proteomes" id="UP000727490">
    <property type="component" value="Unassembled WGS sequence"/>
</dbReference>
<dbReference type="SMART" id="SM00091">
    <property type="entry name" value="PAS"/>
    <property type="match status" value="3"/>
</dbReference>
<sequence length="437" mass="50523">MLKVDEIQALIPSNIKFSDLIYVCVVDVEGQIWYANTKFQKFVGQKPLSTCEVNFSECFPDLDNDELHSFWIDVIGRPNECIKLDIDQNEGSSSWEFSALMTLEGDFGGIMGVGYPKKVVVSSATDYSFPKDVNPAMDIFFQLDHKWQFLNVNHLGEKFFEQKKDKLLGQTLWQVYPEKDIYRYALEFKKAKESKTMRVFEDFSTLNGRWYKIYILPRKAGIDVIFKDISHIQNLSEEIQQLQLTLQSVLESSEESILLVGRDLKISGYNSKAEKFIKKQFKRELNDGDKFSNYLSEGLDEIFLKEAESILNGKFKSFESEIVLKGNNSKSLFTHKFFPLIDPFENIVGFGYAFKDVQESTSKEKKMKAQNRVMRDILHHQSTLLRSPLSSILGLLELIDHSQLDTENKKYLSYLKSLAQELDKIIRQNSKKVSDLD</sequence>
<evidence type="ECO:0000313" key="5">
    <source>
        <dbReference type="Proteomes" id="UP000727490"/>
    </source>
</evidence>
<comment type="catalytic activity">
    <reaction evidence="1">
        <text>ATP + protein L-histidine = ADP + protein N-phospho-L-histidine.</text>
        <dbReference type="EC" id="2.7.13.3"/>
    </reaction>
</comment>
<feature type="domain" description="PAS" evidence="3">
    <location>
        <begin position="125"/>
        <end position="193"/>
    </location>
</feature>
<organism evidence="4 5">
    <name type="scientific">Arthrospiribacter ruber</name>
    <dbReference type="NCBI Taxonomy" id="2487934"/>
    <lineage>
        <taxon>Bacteria</taxon>
        <taxon>Pseudomonadati</taxon>
        <taxon>Bacteroidota</taxon>
        <taxon>Cytophagia</taxon>
        <taxon>Cytophagales</taxon>
        <taxon>Cyclobacteriaceae</taxon>
        <taxon>Arthrospiribacter</taxon>
    </lineage>
</organism>
<comment type="caution">
    <text evidence="4">The sequence shown here is derived from an EMBL/GenBank/DDBJ whole genome shotgun (WGS) entry which is preliminary data.</text>
</comment>
<feature type="domain" description="PAS" evidence="3">
    <location>
        <begin position="10"/>
        <end position="76"/>
    </location>
</feature>
<dbReference type="AlphaFoldDB" id="A0A951IXH4"/>
<evidence type="ECO:0000256" key="2">
    <source>
        <dbReference type="ARBA" id="ARBA00012438"/>
    </source>
</evidence>
<evidence type="ECO:0000259" key="3">
    <source>
        <dbReference type="SMART" id="SM00091"/>
    </source>
</evidence>
<dbReference type="EC" id="2.7.13.3" evidence="2"/>
<dbReference type="InterPro" id="IPR003661">
    <property type="entry name" value="HisK_dim/P_dom"/>
</dbReference>
<gene>
    <name evidence="4" type="ORF">EGN73_08890</name>
</gene>
<proteinExistence type="predicted"/>
<protein>
    <recommendedName>
        <fullName evidence="2">histidine kinase</fullName>
        <ecNumber evidence="2">2.7.13.3</ecNumber>
    </recommendedName>
</protein>
<evidence type="ECO:0000256" key="1">
    <source>
        <dbReference type="ARBA" id="ARBA00000085"/>
    </source>
</evidence>
<dbReference type="GO" id="GO:0000155">
    <property type="term" value="F:phosphorelay sensor kinase activity"/>
    <property type="evidence" value="ECO:0007669"/>
    <property type="project" value="InterPro"/>
</dbReference>
<keyword evidence="5" id="KW-1185">Reference proteome</keyword>
<dbReference type="EMBL" id="RPHB01000004">
    <property type="protein sequence ID" value="MBW3467929.1"/>
    <property type="molecule type" value="Genomic_DNA"/>
</dbReference>
<name>A0A951IXH4_9BACT</name>
<accession>A0A951IXH4</accession>
<dbReference type="InterPro" id="IPR000014">
    <property type="entry name" value="PAS"/>
</dbReference>
<dbReference type="CDD" id="cd00130">
    <property type="entry name" value="PAS"/>
    <property type="match status" value="1"/>
</dbReference>
<dbReference type="RefSeq" id="WP_219288479.1">
    <property type="nucleotide sequence ID" value="NZ_RPHB01000004.1"/>
</dbReference>
<evidence type="ECO:0000313" key="4">
    <source>
        <dbReference type="EMBL" id="MBW3467929.1"/>
    </source>
</evidence>
<reference evidence="4 5" key="1">
    <citation type="journal article" date="2020" name="Syst. Appl. Microbiol.">
        <title>Arthrospiribacter ruber gen. nov., sp. nov., a novel bacterium isolated from Arthrospira cultures.</title>
        <authorList>
            <person name="Waleron M."/>
            <person name="Misztak A."/>
            <person name="Waleron M.M."/>
            <person name="Furmaniak M."/>
            <person name="Mrozik A."/>
            <person name="Waleron K."/>
        </authorList>
    </citation>
    <scope>NUCLEOTIDE SEQUENCE [LARGE SCALE GENOMIC DNA]</scope>
    <source>
        <strain evidence="4 5">DPMB0001</strain>
    </source>
</reference>
<dbReference type="CDD" id="cd00082">
    <property type="entry name" value="HisKA"/>
    <property type="match status" value="1"/>
</dbReference>
<feature type="domain" description="PAS" evidence="3">
    <location>
        <begin position="244"/>
        <end position="312"/>
    </location>
</feature>